<evidence type="ECO:0000313" key="2">
    <source>
        <dbReference type="EMBL" id="PWJ43388.1"/>
    </source>
</evidence>
<evidence type="ECO:0000259" key="1">
    <source>
        <dbReference type="Pfam" id="PF18962"/>
    </source>
</evidence>
<keyword evidence="3" id="KW-1185">Reference proteome</keyword>
<reference evidence="2 3" key="1">
    <citation type="submission" date="2018-03" db="EMBL/GenBank/DDBJ databases">
        <title>Genomic Encyclopedia of Archaeal and Bacterial Type Strains, Phase II (KMG-II): from individual species to whole genera.</title>
        <authorList>
            <person name="Goeker M."/>
        </authorList>
    </citation>
    <scope>NUCLEOTIDE SEQUENCE [LARGE SCALE GENOMIC DNA]</scope>
    <source>
        <strain evidence="2 3">DSM 28229</strain>
    </source>
</reference>
<sequence>MYKPLLARGGWYVLGCLMAMLMLPMSGYSGSPEKNGDDDCSMGISLNLTHAGCNDYSGVAEVLISNAARFSDKSYDYKIDWFLEGGDRMDEFANQTICKDMPAGEYRVIVKDSEGCIANELFTIEGNNLDLYCKVDYTDCEYGYASVKIGAYNDGGDYNDDSYPYYGKHNKHYSYYCYDEYGVQQKGWYYENLAPGKYKFVVRDYYGCETYKWITIEPPVKFHIECDIDQPVCTGDLGSVYIKVGYYDDYYYGYHDDSHYDYYCYDSYGKEYVGTEINGLAPGQYKVVIKNKYGCKEVKLIEIIAPEVLDVAVANVTQPFCEGDLGSVDLKVIGLDGIIEMDSMDMGMDMDSMDMDMGGMDSMDMDTTDMGGMDTMEMDTSDMDTTMMDSTASTAFYGKKKHYKKKVTPGLFWFYNGYKIKELTNQTSVAGLKPGNYSVKAVNENGCTDIAGFTIHEGKRLKVLTAVTQPVCEGDLGSVKIYSGYEGYSDKYYYDYKYDSNWKFYCYGKTGYEYTGQEIDSLAPGTYDILVQGPKGCEATATITINEPPTFELAATGTDPLRAGGLGSIKVKVLDEADYYDDYYYDYDYGYGNVGGDSNDKYHYYCYDSYGTEYKYTDKYIFAVPAGTYQIKAVSDLGCVKVTSVTLVDPEPIIVDVLDVQDQICEDDYGSITLGMSGGIIPIDGTENGVKVDWFKEGGNRIARLNNSMVATDLPPGKYRAIVKDALGIIFNQVVRVDDAAKIKLFSQVVQPKCPGELGSVKIGGILENDSTYYGYGYNDYKYGYHEGWAYYCYHENGTEFEGPELTDLEPGNYKIKVVAPNGCERLAFVTINKPTNFVLDVTANDPLCANTLGSIGVKIKYEDDYYYGYDFGDDYYHYYCYDGYGKEYSYDGKIFAGLPAGTYEIKVKTRDGCVVSDSVTLVAPDPIVAAVATDSAGVATLDISGGTPFVNKPFEYKINWYHVSGKHYGKYSNKYHCYDLHYGYYKVVISDANGCTETLDFEMAKPYTPIVSKPIVSPDDGSKDDHYYPDVDPVTLPATDCGYEYDYYYKYKNASVEGINQYRTDLTIETPNGDAEFVNTYRHYDGYEYGNDYYYPNNGNLPSGAFASASGDHRYNFIVTTTASRMSVNVIDYGSYDYSYAQPYVALVGYDIYGNEVDRDELYYDYDYGYYYHYDDYYSYNNGPSGDDYDKGHYASIGSYDLSVHAEGIKFARLEYSKYDSKAECHHKNIVIGGVCFDEEVRPTSGVNTFEVSRAVGFNGVNNQNAVLLDWFDGTNDDEEASFREVYLNCTPTDACFFGTIIDEQGKEWVVKLLMLKPAGDPVAVRDGAAADADTRFWTYYDWLRHDNGGFGVIYRKDNPRDVVKITEKLIDKGLQLGRGANTYNDNQGGGVWFTWEYEGNTFSGCSNFNLTPTVKALNVSTLECTQKAGYYRYELDNTAGEAIEVDYLDYDYNYGYTVKKINLLAGESKQLHVKNKDVDFFACGVDGNRPYWVQDANWLNNTLFQPLCDDSGDYDGINGNGAATIKTAVEMYPNPTKGQFRVETNAIDGLIEVFDAAGNKILEQFYSGGQADMDMTGHEKGVYLLRVTSDGHSHTSKLIIE</sequence>
<dbReference type="NCBIfam" id="TIGR04183">
    <property type="entry name" value="Por_Secre_tail"/>
    <property type="match status" value="1"/>
</dbReference>
<feature type="domain" description="Secretion system C-terminal sorting" evidence="1">
    <location>
        <begin position="1533"/>
        <end position="1602"/>
    </location>
</feature>
<dbReference type="OrthoDB" id="7794186at2"/>
<dbReference type="InterPro" id="IPR026444">
    <property type="entry name" value="Secre_tail"/>
</dbReference>
<dbReference type="Pfam" id="PF18962">
    <property type="entry name" value="Por_Secre_tail"/>
    <property type="match status" value="1"/>
</dbReference>
<organism evidence="2 3">
    <name type="scientific">Sediminitomix flava</name>
    <dbReference type="NCBI Taxonomy" id="379075"/>
    <lineage>
        <taxon>Bacteria</taxon>
        <taxon>Pseudomonadati</taxon>
        <taxon>Bacteroidota</taxon>
        <taxon>Cytophagia</taxon>
        <taxon>Cytophagales</taxon>
        <taxon>Flammeovirgaceae</taxon>
        <taxon>Sediminitomix</taxon>
    </lineage>
</organism>
<accession>A0A315ZEX8</accession>
<gene>
    <name evidence="2" type="ORF">BC781_102949</name>
</gene>
<dbReference type="RefSeq" id="WP_109617900.1">
    <property type="nucleotide sequence ID" value="NZ_QGDO01000002.1"/>
</dbReference>
<dbReference type="Proteomes" id="UP000245535">
    <property type="component" value="Unassembled WGS sequence"/>
</dbReference>
<proteinExistence type="predicted"/>
<name>A0A315ZEX8_SEDFL</name>
<evidence type="ECO:0000313" key="3">
    <source>
        <dbReference type="Proteomes" id="UP000245535"/>
    </source>
</evidence>
<dbReference type="EMBL" id="QGDO01000002">
    <property type="protein sequence ID" value="PWJ43388.1"/>
    <property type="molecule type" value="Genomic_DNA"/>
</dbReference>
<comment type="caution">
    <text evidence="2">The sequence shown here is derived from an EMBL/GenBank/DDBJ whole genome shotgun (WGS) entry which is preliminary data.</text>
</comment>
<protein>
    <submittedName>
        <fullName evidence="2">Putative secreted protein (Por secretion system target)</fullName>
    </submittedName>
</protein>